<dbReference type="PANTHER" id="PTHR33481">
    <property type="entry name" value="REVERSE TRANSCRIPTASE"/>
    <property type="match status" value="1"/>
</dbReference>
<dbReference type="InParanoid" id="A0A3N4LNV0"/>
<dbReference type="PANTHER" id="PTHR33481:SF1">
    <property type="entry name" value="ENDONUCLEASE_EXONUCLEASE_PHOSPHATASE DOMAIN-CONTAINING PROTEIN-RELATED"/>
    <property type="match status" value="1"/>
</dbReference>
<proteinExistence type="predicted"/>
<protein>
    <submittedName>
        <fullName evidence="1">Uncharacterized protein</fullName>
    </submittedName>
</protein>
<keyword evidence="2" id="KW-1185">Reference proteome</keyword>
<dbReference type="EMBL" id="ML121586">
    <property type="protein sequence ID" value="RPB19655.1"/>
    <property type="molecule type" value="Genomic_DNA"/>
</dbReference>
<accession>A0A3N4LNV0</accession>
<evidence type="ECO:0000313" key="2">
    <source>
        <dbReference type="Proteomes" id="UP000267821"/>
    </source>
</evidence>
<organism evidence="1 2">
    <name type="scientific">Terfezia boudieri ATCC MYA-4762</name>
    <dbReference type="NCBI Taxonomy" id="1051890"/>
    <lineage>
        <taxon>Eukaryota</taxon>
        <taxon>Fungi</taxon>
        <taxon>Dikarya</taxon>
        <taxon>Ascomycota</taxon>
        <taxon>Pezizomycotina</taxon>
        <taxon>Pezizomycetes</taxon>
        <taxon>Pezizales</taxon>
        <taxon>Pezizaceae</taxon>
        <taxon>Terfezia</taxon>
    </lineage>
</organism>
<dbReference type="OrthoDB" id="3527090at2759"/>
<sequence>MRPLPIMQDATLSTSCSKVLLVQEPPTTAGSPPEVPDFHSFPSQKTNCRAITYVRKKAFSKDHKPPTLSVANVYNALVSRNWHVRDTPTHSLDLVFHEIFTLSDLVAALFHIHGWQTHPDHMAIDHTPVSFSLSPTHGSTRTFRGFNWKKTNWIEISRLLLSQVSLISEEDFNHLYHTWNANLTEICHIKGYLFHEFRASCIPKDTYHAARNAYLGAIRKATAEHWNGVYENTDPASLWNTVRKAFPKLAASIATINSTTPFEDKTTVLRRYLFPPPLPFTLHTPSMDMSGFTPVNNAEVQKAIGAIPLSSAPRDNIFSISVWKFESRKGHSPLDAVHLLLEKVTKASYQGLFSTALFLDIMGAFDKVLHGQLAEIMAECGFHPSLIDWIQSYLSGSSQLFKFNACHRVDLKISYVDNFCLLAISAFWAINALLLSNAGIEMQSEANGSGMHFDISKTKLFHFPYKKQLPPHSPEAPTVQIGLHTIINNIQQHWVSMFFESSL</sequence>
<dbReference type="Proteomes" id="UP000267821">
    <property type="component" value="Unassembled WGS sequence"/>
</dbReference>
<evidence type="ECO:0000313" key="1">
    <source>
        <dbReference type="EMBL" id="RPB19655.1"/>
    </source>
</evidence>
<reference evidence="1 2" key="1">
    <citation type="journal article" date="2018" name="Nat. Ecol. Evol.">
        <title>Pezizomycetes genomes reveal the molecular basis of ectomycorrhizal truffle lifestyle.</title>
        <authorList>
            <person name="Murat C."/>
            <person name="Payen T."/>
            <person name="Noel B."/>
            <person name="Kuo A."/>
            <person name="Morin E."/>
            <person name="Chen J."/>
            <person name="Kohler A."/>
            <person name="Krizsan K."/>
            <person name="Balestrini R."/>
            <person name="Da Silva C."/>
            <person name="Montanini B."/>
            <person name="Hainaut M."/>
            <person name="Levati E."/>
            <person name="Barry K.W."/>
            <person name="Belfiori B."/>
            <person name="Cichocki N."/>
            <person name="Clum A."/>
            <person name="Dockter R.B."/>
            <person name="Fauchery L."/>
            <person name="Guy J."/>
            <person name="Iotti M."/>
            <person name="Le Tacon F."/>
            <person name="Lindquist E.A."/>
            <person name="Lipzen A."/>
            <person name="Malagnac F."/>
            <person name="Mello A."/>
            <person name="Molinier V."/>
            <person name="Miyauchi S."/>
            <person name="Poulain J."/>
            <person name="Riccioni C."/>
            <person name="Rubini A."/>
            <person name="Sitrit Y."/>
            <person name="Splivallo R."/>
            <person name="Traeger S."/>
            <person name="Wang M."/>
            <person name="Zifcakova L."/>
            <person name="Wipf D."/>
            <person name="Zambonelli A."/>
            <person name="Paolocci F."/>
            <person name="Nowrousian M."/>
            <person name="Ottonello S."/>
            <person name="Baldrian P."/>
            <person name="Spatafora J.W."/>
            <person name="Henrissat B."/>
            <person name="Nagy L.G."/>
            <person name="Aury J.M."/>
            <person name="Wincker P."/>
            <person name="Grigoriev I.V."/>
            <person name="Bonfante P."/>
            <person name="Martin F.M."/>
        </authorList>
    </citation>
    <scope>NUCLEOTIDE SEQUENCE [LARGE SCALE GENOMIC DNA]</scope>
    <source>
        <strain evidence="1 2">ATCC MYA-4762</strain>
    </source>
</reference>
<gene>
    <name evidence="1" type="ORF">L211DRAFT_853039</name>
</gene>
<dbReference type="AlphaFoldDB" id="A0A3N4LNV0"/>
<name>A0A3N4LNV0_9PEZI</name>